<proteinExistence type="predicted"/>
<comment type="caution">
    <text evidence="1">The sequence shown here is derived from an EMBL/GenBank/DDBJ whole genome shotgun (WGS) entry which is preliminary data.</text>
</comment>
<dbReference type="EMBL" id="LGHJ01000012">
    <property type="protein sequence ID" value="KPL76335.1"/>
    <property type="molecule type" value="Genomic_DNA"/>
</dbReference>
<organism evidence="1 2">
    <name type="scientific">Bellilinea caldifistulae</name>
    <dbReference type="NCBI Taxonomy" id="360411"/>
    <lineage>
        <taxon>Bacteria</taxon>
        <taxon>Bacillati</taxon>
        <taxon>Chloroflexota</taxon>
        <taxon>Anaerolineae</taxon>
        <taxon>Anaerolineales</taxon>
        <taxon>Anaerolineaceae</taxon>
        <taxon>Bellilinea</taxon>
    </lineage>
</organism>
<name>A0A0P6XT99_9CHLR</name>
<evidence type="ECO:0000313" key="2">
    <source>
        <dbReference type="Proteomes" id="UP000050514"/>
    </source>
</evidence>
<dbReference type="AlphaFoldDB" id="A0A0P6XT99"/>
<dbReference type="Proteomes" id="UP000050514">
    <property type="component" value="Unassembled WGS sequence"/>
</dbReference>
<gene>
    <name evidence="1" type="ORF">AC812_06625</name>
</gene>
<accession>A0A0P6XT99</accession>
<protein>
    <submittedName>
        <fullName evidence="1">Uncharacterized protein</fullName>
    </submittedName>
</protein>
<reference evidence="1 2" key="1">
    <citation type="submission" date="2015-07" db="EMBL/GenBank/DDBJ databases">
        <title>Draft genome of Bellilinea caldifistulae DSM 17877.</title>
        <authorList>
            <person name="Hemp J."/>
            <person name="Ward L.M."/>
            <person name="Pace L.A."/>
            <person name="Fischer W.W."/>
        </authorList>
    </citation>
    <scope>NUCLEOTIDE SEQUENCE [LARGE SCALE GENOMIC DNA]</scope>
    <source>
        <strain evidence="1 2">GOMI-1</strain>
    </source>
</reference>
<evidence type="ECO:0000313" key="1">
    <source>
        <dbReference type="EMBL" id="KPL76335.1"/>
    </source>
</evidence>
<dbReference type="STRING" id="360411.AC812_06625"/>
<keyword evidence="2" id="KW-1185">Reference proteome</keyword>
<sequence>MEGKNGSQSIVSAMILRVKFAHASQNSIWSGLAAGIVVAAGSQLQPDQSGSCAANRLPRTRMDGNCRADGGIAWSDPLPIPHRYPITAKPDLFAAGRV</sequence>